<dbReference type="Proteomes" id="UP000198815">
    <property type="component" value="Unassembled WGS sequence"/>
</dbReference>
<feature type="transmembrane region" description="Helical" evidence="2">
    <location>
        <begin position="200"/>
        <end position="221"/>
    </location>
</feature>
<evidence type="ECO:0000313" key="3">
    <source>
        <dbReference type="EMBL" id="SER68147.1"/>
    </source>
</evidence>
<feature type="compositionally biased region" description="Low complexity" evidence="1">
    <location>
        <begin position="235"/>
        <end position="299"/>
    </location>
</feature>
<reference evidence="3 4" key="1">
    <citation type="submission" date="2016-10" db="EMBL/GenBank/DDBJ databases">
        <authorList>
            <person name="de Groot N.N."/>
        </authorList>
    </citation>
    <scope>NUCLEOTIDE SEQUENCE [LARGE SCALE GENOMIC DNA]</scope>
    <source>
        <strain evidence="3 4">DSM 16859</strain>
    </source>
</reference>
<dbReference type="AlphaFoldDB" id="A0A1H9R6A5"/>
<keyword evidence="2" id="KW-1133">Transmembrane helix</keyword>
<accession>A0A1H9R6A5</accession>
<sequence>MSAPDNTGTPPENEQLPAAPLVDSYPLLTTDPPKIDEFWLDSRLVARSSGVAFLAHADGQPQVMLLMLSDGAAKDAAARDRLAGEVNKMNAATVVARGGQGQDDGRLGHLYRDDATRPPSPDPTPEAPWVALAWDGSRDALAEADRLLRTVDLSSTPQLGRTTGPSFALPWVGNSRPGTWRAWPLPWPGRRDRAGWVPLLASWLLMVLLATLALLIAVLIFQNRPPESPSAPVTGSATSSQSSPQSGSPSQSPTGSPSPSESASQSGSPSQSASPSQSGSESPSTPASPTPSGSQSSPGDHGSPTRTPSMGVSGSGTASATQNPTSDESVL</sequence>
<protein>
    <submittedName>
        <fullName evidence="3">Uncharacterized protein</fullName>
    </submittedName>
</protein>
<keyword evidence="2" id="KW-0812">Transmembrane</keyword>
<keyword evidence="4" id="KW-1185">Reference proteome</keyword>
<keyword evidence="2" id="KW-0472">Membrane</keyword>
<feature type="compositionally biased region" description="Polar residues" evidence="1">
    <location>
        <begin position="1"/>
        <end position="12"/>
    </location>
</feature>
<proteinExistence type="predicted"/>
<feature type="compositionally biased region" description="Basic and acidic residues" evidence="1">
    <location>
        <begin position="103"/>
        <end position="116"/>
    </location>
</feature>
<gene>
    <name evidence="3" type="ORF">SAMN05443377_1066</name>
</gene>
<feature type="region of interest" description="Disordered" evidence="1">
    <location>
        <begin position="1"/>
        <end position="25"/>
    </location>
</feature>
<name>A0A1H9R6A5_9ACTN</name>
<feature type="compositionally biased region" description="Polar residues" evidence="1">
    <location>
        <begin position="304"/>
        <end position="331"/>
    </location>
</feature>
<evidence type="ECO:0000313" key="4">
    <source>
        <dbReference type="Proteomes" id="UP000198815"/>
    </source>
</evidence>
<evidence type="ECO:0000256" key="1">
    <source>
        <dbReference type="SAM" id="MobiDB-lite"/>
    </source>
</evidence>
<feature type="region of interest" description="Disordered" evidence="1">
    <location>
        <begin position="226"/>
        <end position="331"/>
    </location>
</feature>
<dbReference type="RefSeq" id="WP_425438751.1">
    <property type="nucleotide sequence ID" value="NZ_FOGZ01000006.1"/>
</dbReference>
<dbReference type="STRING" id="64702.SAMN05443377_1066"/>
<feature type="region of interest" description="Disordered" evidence="1">
    <location>
        <begin position="98"/>
        <end position="126"/>
    </location>
</feature>
<organism evidence="3 4">
    <name type="scientific">Propionibacterium cyclohexanicum</name>
    <dbReference type="NCBI Taxonomy" id="64702"/>
    <lineage>
        <taxon>Bacteria</taxon>
        <taxon>Bacillati</taxon>
        <taxon>Actinomycetota</taxon>
        <taxon>Actinomycetes</taxon>
        <taxon>Propionibacteriales</taxon>
        <taxon>Propionibacteriaceae</taxon>
        <taxon>Propionibacterium</taxon>
    </lineage>
</organism>
<dbReference type="EMBL" id="FOGZ01000006">
    <property type="protein sequence ID" value="SER68147.1"/>
    <property type="molecule type" value="Genomic_DNA"/>
</dbReference>
<evidence type="ECO:0000256" key="2">
    <source>
        <dbReference type="SAM" id="Phobius"/>
    </source>
</evidence>